<keyword evidence="3" id="KW-0547">Nucleotide-binding</keyword>
<dbReference type="PROSITE" id="PS50893">
    <property type="entry name" value="ABC_TRANSPORTER_2"/>
    <property type="match status" value="1"/>
</dbReference>
<evidence type="ECO:0000256" key="4">
    <source>
        <dbReference type="ARBA" id="ARBA00022840"/>
    </source>
</evidence>
<dbReference type="SMART" id="SM00382">
    <property type="entry name" value="AAA"/>
    <property type="match status" value="1"/>
</dbReference>
<evidence type="ECO:0000313" key="6">
    <source>
        <dbReference type="EMBL" id="ORM69051.1"/>
    </source>
</evidence>
<dbReference type="GO" id="GO:0016887">
    <property type="term" value="F:ATP hydrolysis activity"/>
    <property type="evidence" value="ECO:0007669"/>
    <property type="project" value="InterPro"/>
</dbReference>
<dbReference type="GO" id="GO:0140359">
    <property type="term" value="F:ABC-type transporter activity"/>
    <property type="evidence" value="ECO:0007669"/>
    <property type="project" value="UniProtKB-ARBA"/>
</dbReference>
<proteinExistence type="inferred from homology"/>
<evidence type="ECO:0000259" key="5">
    <source>
        <dbReference type="PROSITE" id="PS50893"/>
    </source>
</evidence>
<name>A0A1X1CXL3_9GAMM</name>
<reference evidence="6 7" key="1">
    <citation type="journal article" date="2017" name="Antonie Van Leeuwenhoek">
        <title>Phylogenomic resolution of the bacterial genus Pantoea and its relationship with Erwinia and Tatumella.</title>
        <authorList>
            <person name="Palmer M."/>
            <person name="Steenkamp E.T."/>
            <person name="Coetzee M.P."/>
            <person name="Chan W.Y."/>
            <person name="van Zyl E."/>
            <person name="De Maayer P."/>
            <person name="Coutinho T.A."/>
            <person name="Blom J."/>
            <person name="Smits T.H."/>
            <person name="Duffy B."/>
            <person name="Venter S.N."/>
        </authorList>
    </citation>
    <scope>NUCLEOTIDE SEQUENCE [LARGE SCALE GENOMIC DNA]</scope>
    <source>
        <strain evidence="6 7">LMG 26275</strain>
    </source>
</reference>
<gene>
    <name evidence="6" type="ORF">HA51_12285</name>
</gene>
<protein>
    <submittedName>
        <fullName evidence="6">Spermidine/putrescine ABC transporter ATP-binding protein</fullName>
    </submittedName>
</protein>
<dbReference type="PROSITE" id="PS00211">
    <property type="entry name" value="ABC_TRANSPORTER_1"/>
    <property type="match status" value="1"/>
</dbReference>
<dbReference type="Proteomes" id="UP000193558">
    <property type="component" value="Unassembled WGS sequence"/>
</dbReference>
<dbReference type="InterPro" id="IPR003439">
    <property type="entry name" value="ABC_transporter-like_ATP-bd"/>
</dbReference>
<evidence type="ECO:0000256" key="3">
    <source>
        <dbReference type="ARBA" id="ARBA00022741"/>
    </source>
</evidence>
<dbReference type="InterPro" id="IPR003593">
    <property type="entry name" value="AAA+_ATPase"/>
</dbReference>
<dbReference type="RefSeq" id="WP_084934810.1">
    <property type="nucleotide sequence ID" value="NZ_MLFR01000011.1"/>
</dbReference>
<dbReference type="PANTHER" id="PTHR42781">
    <property type="entry name" value="SPERMIDINE/PUTRESCINE IMPORT ATP-BINDING PROTEIN POTA"/>
    <property type="match status" value="1"/>
</dbReference>
<comment type="similarity">
    <text evidence="1">Belongs to the ABC transporter superfamily. Drug exporter-2 (TC 3.A.1.117) family.</text>
</comment>
<organism evidence="6 7">
    <name type="scientific">Pantoea rwandensis</name>
    <dbReference type="NCBI Taxonomy" id="1076550"/>
    <lineage>
        <taxon>Bacteria</taxon>
        <taxon>Pseudomonadati</taxon>
        <taxon>Pseudomonadota</taxon>
        <taxon>Gammaproteobacteria</taxon>
        <taxon>Enterobacterales</taxon>
        <taxon>Erwiniaceae</taxon>
        <taxon>Pantoea</taxon>
    </lineage>
</organism>
<dbReference type="GO" id="GO:0043190">
    <property type="term" value="C:ATP-binding cassette (ABC) transporter complex"/>
    <property type="evidence" value="ECO:0007669"/>
    <property type="project" value="UniProtKB-ARBA"/>
</dbReference>
<dbReference type="STRING" id="1076550.LH22_05615"/>
<keyword evidence="4 6" id="KW-0067">ATP-binding</keyword>
<evidence type="ECO:0000256" key="1">
    <source>
        <dbReference type="ARBA" id="ARBA00006526"/>
    </source>
</evidence>
<dbReference type="SUPFAM" id="SSF52540">
    <property type="entry name" value="P-loop containing nucleoside triphosphate hydrolases"/>
    <property type="match status" value="1"/>
</dbReference>
<dbReference type="GO" id="GO:0005524">
    <property type="term" value="F:ATP binding"/>
    <property type="evidence" value="ECO:0007669"/>
    <property type="project" value="UniProtKB-KW"/>
</dbReference>
<evidence type="ECO:0000313" key="7">
    <source>
        <dbReference type="Proteomes" id="UP000193558"/>
    </source>
</evidence>
<dbReference type="AlphaFoldDB" id="A0A1X1CXL3"/>
<dbReference type="InterPro" id="IPR017871">
    <property type="entry name" value="ABC_transporter-like_CS"/>
</dbReference>
<evidence type="ECO:0000256" key="2">
    <source>
        <dbReference type="ARBA" id="ARBA00022448"/>
    </source>
</evidence>
<dbReference type="eggNOG" id="COG3842">
    <property type="taxonomic scope" value="Bacteria"/>
</dbReference>
<dbReference type="InterPro" id="IPR027417">
    <property type="entry name" value="P-loop_NTPase"/>
</dbReference>
<dbReference type="PANTHER" id="PTHR42781:SF4">
    <property type="entry name" value="SPERMIDINE_PUTRESCINE IMPORT ATP-BINDING PROTEIN POTA"/>
    <property type="match status" value="1"/>
</dbReference>
<feature type="domain" description="ABC transporter" evidence="5">
    <location>
        <begin position="4"/>
        <end position="238"/>
    </location>
</feature>
<dbReference type="FunFam" id="3.40.50.300:FF:000042">
    <property type="entry name" value="Maltose/maltodextrin ABC transporter, ATP-binding protein"/>
    <property type="match status" value="1"/>
</dbReference>
<dbReference type="OrthoDB" id="9802264at2"/>
<sequence length="355" mass="38991">MATITLRGLCKSFAAQPVLQDISLQIAQGEFIAVLGPSGCGKTTLLRLLAGFETADAGEIHVGERCFAAPGVHLPPEDRQLGVVFQSYALWPHMTVAENVSYSLKVNRVARQERDSRTQQALELVGLENFATRRPADLSGGQRQRVALARCLVAKPTLVLLDEPLANLDVHLRATMEEEFRRFHRHSHATLLYITHDQHEAMALADRIVVMDGGRVMQFATPQTLWREPANEMVAGFIDDGKVLPVSDIEPTSECKALATLCGVRVTLRCAPEQRPLPNGKASFHAVDFRLAEPDEPQFAVRVQRVIYRGSHYQIDVAPVAAPDTSITLQVSDTLLPVVDATLGVALRDGWILPS</sequence>
<accession>A0A1X1CXL3</accession>
<comment type="caution">
    <text evidence="6">The sequence shown here is derived from an EMBL/GenBank/DDBJ whole genome shotgun (WGS) entry which is preliminary data.</text>
</comment>
<dbReference type="Gene3D" id="3.40.50.300">
    <property type="entry name" value="P-loop containing nucleotide triphosphate hydrolases"/>
    <property type="match status" value="1"/>
</dbReference>
<keyword evidence="2" id="KW-0813">Transport</keyword>
<dbReference type="InterPro" id="IPR050093">
    <property type="entry name" value="ABC_SmlMolc_Importer"/>
</dbReference>
<dbReference type="EMBL" id="MLFR01000011">
    <property type="protein sequence ID" value="ORM69051.1"/>
    <property type="molecule type" value="Genomic_DNA"/>
</dbReference>
<dbReference type="Pfam" id="PF00005">
    <property type="entry name" value="ABC_tran"/>
    <property type="match status" value="1"/>
</dbReference>